<reference evidence="1" key="1">
    <citation type="journal article" date="2014" name="Int. J. Syst. Evol. Microbiol.">
        <title>Complete genome sequence of Corynebacterium casei LMG S-19264T (=DSM 44701T), isolated from a smear-ripened cheese.</title>
        <authorList>
            <consortium name="US DOE Joint Genome Institute (JGI-PGF)"/>
            <person name="Walter F."/>
            <person name="Albersmeier A."/>
            <person name="Kalinowski J."/>
            <person name="Ruckert C."/>
        </authorList>
    </citation>
    <scope>NUCLEOTIDE SEQUENCE</scope>
    <source>
        <strain evidence="1">KCTC 12113</strain>
    </source>
</reference>
<evidence type="ECO:0000313" key="2">
    <source>
        <dbReference type="Proteomes" id="UP000634668"/>
    </source>
</evidence>
<accession>A0A918MIA8</accession>
<evidence type="ECO:0008006" key="3">
    <source>
        <dbReference type="Google" id="ProtNLM"/>
    </source>
</evidence>
<name>A0A918MIA8_9FLAO</name>
<gene>
    <name evidence="1" type="ORF">GCM10007383_06520</name>
</gene>
<evidence type="ECO:0000313" key="1">
    <source>
        <dbReference type="EMBL" id="GGW24618.1"/>
    </source>
</evidence>
<reference evidence="1" key="2">
    <citation type="submission" date="2020-09" db="EMBL/GenBank/DDBJ databases">
        <authorList>
            <person name="Sun Q."/>
            <person name="Kim S."/>
        </authorList>
    </citation>
    <scope>NUCLEOTIDE SEQUENCE</scope>
    <source>
        <strain evidence="1">KCTC 12113</strain>
    </source>
</reference>
<protein>
    <recommendedName>
        <fullName evidence="3">3-oxoacyl-ACP synthase</fullName>
    </recommendedName>
</protein>
<dbReference type="Proteomes" id="UP000634668">
    <property type="component" value="Unassembled WGS sequence"/>
</dbReference>
<dbReference type="AlphaFoldDB" id="A0A918MIA8"/>
<proteinExistence type="predicted"/>
<dbReference type="RefSeq" id="WP_026811841.1">
    <property type="nucleotide sequence ID" value="NZ_BMWP01000003.1"/>
</dbReference>
<organism evidence="1 2">
    <name type="scientific">Arenibacter certesii</name>
    <dbReference type="NCBI Taxonomy" id="228955"/>
    <lineage>
        <taxon>Bacteria</taxon>
        <taxon>Pseudomonadati</taxon>
        <taxon>Bacteroidota</taxon>
        <taxon>Flavobacteriia</taxon>
        <taxon>Flavobacteriales</taxon>
        <taxon>Flavobacteriaceae</taxon>
        <taxon>Arenibacter</taxon>
    </lineage>
</organism>
<comment type="caution">
    <text evidence="1">The sequence shown here is derived from an EMBL/GenBank/DDBJ whole genome shotgun (WGS) entry which is preliminary data.</text>
</comment>
<keyword evidence="2" id="KW-1185">Reference proteome</keyword>
<sequence length="151" mass="17124">MTNVRKEELYKSCKTYIDERLSRIQGRIASLQEALTSESKSSAGDKHETGRAMIQLEREKLGKQLAEVQLLQERFKKVPLQNKSDQVIQGSVVYTTKHHYYIGISAGEIIVAEERFYAIAPDTPMGKILMGKSIGEKISFNGTEFKIKKIE</sequence>
<dbReference type="EMBL" id="BMWP01000003">
    <property type="protein sequence ID" value="GGW24618.1"/>
    <property type="molecule type" value="Genomic_DNA"/>
</dbReference>